<comment type="similarity">
    <text evidence="1">Belongs to the Nudix hydrolase family.</text>
</comment>
<evidence type="ECO:0000313" key="4">
    <source>
        <dbReference type="EMBL" id="SDF98269.1"/>
    </source>
</evidence>
<evidence type="ECO:0000256" key="2">
    <source>
        <dbReference type="SAM" id="Phobius"/>
    </source>
</evidence>
<dbReference type="CDD" id="cd02883">
    <property type="entry name" value="NUDIX_Hydrolase"/>
    <property type="match status" value="1"/>
</dbReference>
<proteinExistence type="inferred from homology"/>
<dbReference type="SUPFAM" id="SSF55811">
    <property type="entry name" value="Nudix"/>
    <property type="match status" value="1"/>
</dbReference>
<evidence type="ECO:0000256" key="1">
    <source>
        <dbReference type="ARBA" id="ARBA00005582"/>
    </source>
</evidence>
<organism evidence="4 5">
    <name type="scientific">Streptomyces griseoaurantiacus</name>
    <dbReference type="NCBI Taxonomy" id="68213"/>
    <lineage>
        <taxon>Bacteria</taxon>
        <taxon>Bacillati</taxon>
        <taxon>Actinomycetota</taxon>
        <taxon>Actinomycetes</taxon>
        <taxon>Kitasatosporales</taxon>
        <taxon>Streptomycetaceae</taxon>
        <taxon>Streptomyces</taxon>
        <taxon>Streptomyces aurantiacus group</taxon>
    </lineage>
</organism>
<dbReference type="EMBL" id="FNAX01000013">
    <property type="protein sequence ID" value="SDF98269.1"/>
    <property type="molecule type" value="Genomic_DNA"/>
</dbReference>
<feature type="domain" description="Nudix hydrolase" evidence="3">
    <location>
        <begin position="454"/>
        <end position="580"/>
    </location>
</feature>
<keyword evidence="2" id="KW-0472">Membrane</keyword>
<dbReference type="AlphaFoldDB" id="A0A1G7QK34"/>
<evidence type="ECO:0000259" key="3">
    <source>
        <dbReference type="PROSITE" id="PS51462"/>
    </source>
</evidence>
<keyword evidence="2" id="KW-1133">Transmembrane helix</keyword>
<accession>A0A1G7QK34</accession>
<sequence length="591" mass="65424">MYSNSIAAAANSLVGVFLQAVCVSVSFGPVTASSRRKRRLQKNRRELFETLSARVTAGQDLCCPVLEREFFESPLLAGLRPAGWSSAIEYTASDAAIFLLGFQFFGHKLDIPHLDSFCLTEIADRAADDRDYRLLLVTGLRTIISDASAARAMATRIEERATVRFRVSASAGDVDHRLESRIGRASSDKLMVISTTSQVSGFLLNVLRRSEANISSVRLACLSPKIVTHSALTLQLSEASVPKDVIPVGQQMDEANFDGLRRVVRILTGMENIRTMFADSRMQVNFGIFTRRHPGLKLRLLSNAKYMQIFPGGLLYADNLYRFGYEITDAPLAEDLSHMFQEWLASECESVDSTGSSFEDLRSAAMTEIARFLLGTNDVARSVSAASSKLFSLLPEEHSRDVLRQTLQTLAQGLEATTVQSDHVRSAPSQWEVYVPPSGPIIERRRGLARTPNGAHISVGALIRSGGKTLAVKKVTAPNRGLWSIPAGHCEWGECPAISIVRELTEEIGTVPSEPRLIHSSEMDEGRPCRHGESRHLRFLYAIDLAQRPDVRLEAEELGEHRWVDDVAISRLRRTPAFTELLERLSSDARQ</sequence>
<keyword evidence="2" id="KW-0812">Transmembrane</keyword>
<name>A0A1G7QK34_9ACTN</name>
<feature type="transmembrane region" description="Helical" evidence="2">
    <location>
        <begin position="6"/>
        <end position="32"/>
    </location>
</feature>
<reference evidence="4 5" key="1">
    <citation type="submission" date="2016-10" db="EMBL/GenBank/DDBJ databases">
        <authorList>
            <person name="de Groot N.N."/>
        </authorList>
    </citation>
    <scope>NUCLEOTIDE SEQUENCE [LARGE SCALE GENOMIC DNA]</scope>
    <source>
        <strain evidence="4 5">CGMCC 4.1859</strain>
    </source>
</reference>
<dbReference type="Proteomes" id="UP000198614">
    <property type="component" value="Unassembled WGS sequence"/>
</dbReference>
<protein>
    <submittedName>
        <fullName evidence="4">ADP-ribose pyrophosphatase YjhB, NUDIX family</fullName>
    </submittedName>
</protein>
<dbReference type="InterPro" id="IPR015797">
    <property type="entry name" value="NUDIX_hydrolase-like_dom_sf"/>
</dbReference>
<dbReference type="Pfam" id="PF00293">
    <property type="entry name" value="NUDIX"/>
    <property type="match status" value="1"/>
</dbReference>
<dbReference type="InterPro" id="IPR000086">
    <property type="entry name" value="NUDIX_hydrolase_dom"/>
</dbReference>
<dbReference type="PANTHER" id="PTHR43736">
    <property type="entry name" value="ADP-RIBOSE PYROPHOSPHATASE"/>
    <property type="match status" value="1"/>
</dbReference>
<dbReference type="PANTHER" id="PTHR43736:SF1">
    <property type="entry name" value="DIHYDRONEOPTERIN TRIPHOSPHATE DIPHOSPHATASE"/>
    <property type="match status" value="1"/>
</dbReference>
<dbReference type="Gene3D" id="3.90.79.10">
    <property type="entry name" value="Nucleoside Triphosphate Pyrophosphohydrolase"/>
    <property type="match status" value="1"/>
</dbReference>
<dbReference type="PROSITE" id="PS51462">
    <property type="entry name" value="NUDIX"/>
    <property type="match status" value="1"/>
</dbReference>
<gene>
    <name evidence="4" type="ORF">SAMN05216260_1132</name>
</gene>
<evidence type="ECO:0000313" key="5">
    <source>
        <dbReference type="Proteomes" id="UP000198614"/>
    </source>
</evidence>